<dbReference type="Pfam" id="PF00702">
    <property type="entry name" value="Hydrolase"/>
    <property type="match status" value="1"/>
</dbReference>
<dbReference type="EMBL" id="JAELVF020000001">
    <property type="protein sequence ID" value="MBU7597462.1"/>
    <property type="molecule type" value="Genomic_DNA"/>
</dbReference>
<dbReference type="SFLD" id="SFLDS00003">
    <property type="entry name" value="Haloacid_Dehalogenase"/>
    <property type="match status" value="1"/>
</dbReference>
<dbReference type="RefSeq" id="WP_211039504.1">
    <property type="nucleotide sequence ID" value="NZ_JAELVF020000001.1"/>
</dbReference>
<keyword evidence="3" id="KW-0460">Magnesium</keyword>
<organism evidence="4 5">
    <name type="scientific">Streptomyces tardus</name>
    <dbReference type="NCBI Taxonomy" id="2780544"/>
    <lineage>
        <taxon>Bacteria</taxon>
        <taxon>Bacillati</taxon>
        <taxon>Actinomycetota</taxon>
        <taxon>Actinomycetes</taxon>
        <taxon>Kitasatosporales</taxon>
        <taxon>Streptomycetaceae</taxon>
        <taxon>Streptomyces</taxon>
    </lineage>
</organism>
<dbReference type="InterPro" id="IPR006439">
    <property type="entry name" value="HAD-SF_hydro_IA"/>
</dbReference>
<evidence type="ECO:0000256" key="3">
    <source>
        <dbReference type="ARBA" id="ARBA00022842"/>
    </source>
</evidence>
<evidence type="ECO:0000256" key="1">
    <source>
        <dbReference type="ARBA" id="ARBA00001946"/>
    </source>
</evidence>
<dbReference type="InterPro" id="IPR051400">
    <property type="entry name" value="HAD-like_hydrolase"/>
</dbReference>
<evidence type="ECO:0000256" key="2">
    <source>
        <dbReference type="ARBA" id="ARBA00022801"/>
    </source>
</evidence>
<dbReference type="SUPFAM" id="SSF56784">
    <property type="entry name" value="HAD-like"/>
    <property type="match status" value="1"/>
</dbReference>
<dbReference type="NCBIfam" id="TIGR01549">
    <property type="entry name" value="HAD-SF-IA-v1"/>
    <property type="match status" value="1"/>
</dbReference>
<keyword evidence="5" id="KW-1185">Reference proteome</keyword>
<comment type="caution">
    <text evidence="4">The sequence shown here is derived from an EMBL/GenBank/DDBJ whole genome shotgun (WGS) entry which is preliminary data.</text>
</comment>
<evidence type="ECO:0000313" key="5">
    <source>
        <dbReference type="Proteomes" id="UP000694501"/>
    </source>
</evidence>
<gene>
    <name evidence="4" type="ORF">JGS22_007435</name>
</gene>
<dbReference type="PANTHER" id="PTHR46470">
    <property type="entry name" value="N-ACYLNEURAMINATE-9-PHOSPHATASE"/>
    <property type="match status" value="1"/>
</dbReference>
<dbReference type="InterPro" id="IPR036412">
    <property type="entry name" value="HAD-like_sf"/>
</dbReference>
<dbReference type="Gene3D" id="3.40.50.1000">
    <property type="entry name" value="HAD superfamily/HAD-like"/>
    <property type="match status" value="1"/>
</dbReference>
<dbReference type="GO" id="GO:0044281">
    <property type="term" value="P:small molecule metabolic process"/>
    <property type="evidence" value="ECO:0007669"/>
    <property type="project" value="UniProtKB-ARBA"/>
</dbReference>
<dbReference type="PRINTS" id="PR00413">
    <property type="entry name" value="HADHALOGNASE"/>
</dbReference>
<dbReference type="GO" id="GO:0016787">
    <property type="term" value="F:hydrolase activity"/>
    <property type="evidence" value="ECO:0007669"/>
    <property type="project" value="UniProtKB-KW"/>
</dbReference>
<name>A0A949JDK3_9ACTN</name>
<sequence length="218" mass="24677">MKKFVIFDLDDTLVDSVGGIDRWFVELAEQRELGPEGLAFLRDEQQRPVSPEVTFRTIVDRFGFAEAPSELRRLFWQRWPHLVLTFDGVPHNLRRLREHGWRTALLTNGREDQQRPKMRDNLGDCFDVLCFAHDEEVSKPDPESFRIVERRAATALEGAWMVGDSLEDDIAGAAALGMRTIWVSGGKELPTHGVLPDEVVKTVNEAFPILLSQPLGAA</sequence>
<comment type="cofactor">
    <cofactor evidence="1">
        <name>Mg(2+)</name>
        <dbReference type="ChEBI" id="CHEBI:18420"/>
    </cofactor>
</comment>
<dbReference type="Proteomes" id="UP000694501">
    <property type="component" value="Unassembled WGS sequence"/>
</dbReference>
<dbReference type="AlphaFoldDB" id="A0A949JDK3"/>
<proteinExistence type="predicted"/>
<reference evidence="4" key="1">
    <citation type="submission" date="2021-06" db="EMBL/GenBank/DDBJ databases">
        <title>Sequencing of actinobacteria type strains.</title>
        <authorList>
            <person name="Nguyen G.-S."/>
            <person name="Wentzel A."/>
        </authorList>
    </citation>
    <scope>NUCLEOTIDE SEQUENCE</scope>
    <source>
        <strain evidence="4">P38-E01</strain>
    </source>
</reference>
<evidence type="ECO:0000313" key="4">
    <source>
        <dbReference type="EMBL" id="MBU7597462.1"/>
    </source>
</evidence>
<keyword evidence="2 4" id="KW-0378">Hydrolase</keyword>
<dbReference type="InterPro" id="IPR023214">
    <property type="entry name" value="HAD_sf"/>
</dbReference>
<protein>
    <submittedName>
        <fullName evidence="4">HAD family hydrolase</fullName>
    </submittedName>
</protein>
<dbReference type="SFLD" id="SFLDG01129">
    <property type="entry name" value="C1.5:_HAD__Beta-PGM__Phosphata"/>
    <property type="match status" value="1"/>
</dbReference>
<accession>A0A949JDK3</accession>